<keyword evidence="6" id="KW-1185">Reference proteome</keyword>
<dbReference type="InterPro" id="IPR020084">
    <property type="entry name" value="NUDIX_hydrolase_CS"/>
</dbReference>
<evidence type="ECO:0000313" key="5">
    <source>
        <dbReference type="EMBL" id="MFC3492861.1"/>
    </source>
</evidence>
<comment type="cofactor">
    <cofactor evidence="1">
        <name>Mg(2+)</name>
        <dbReference type="ChEBI" id="CHEBI:18420"/>
    </cofactor>
</comment>
<dbReference type="PANTHER" id="PTHR43046:SF12">
    <property type="entry name" value="GDP-MANNOSE MANNOSYL HYDROLASE"/>
    <property type="match status" value="1"/>
</dbReference>
<sequence>MANSTDPVRRSARVLLVDGDDRVLLFFNQGSVVPGGDSYFTVGGGVEAGESLPETAVREVFEETGLRVAPEALGAEVARREGPWIAGDGIRYRAEEHYFFLRVNRFEPDLSGLEAGERNEVARCAWLSLADLDATDAIVFPIGLPGLLKRLFAGERPEAPIELPWVDL</sequence>
<comment type="caution">
    <text evidence="5">The sequence shown here is derived from an EMBL/GenBank/DDBJ whole genome shotgun (WGS) entry which is preliminary data.</text>
</comment>
<dbReference type="Pfam" id="PF00293">
    <property type="entry name" value="NUDIX"/>
    <property type="match status" value="1"/>
</dbReference>
<name>A0ABV7PW86_9ACTN</name>
<evidence type="ECO:0000259" key="4">
    <source>
        <dbReference type="PROSITE" id="PS51462"/>
    </source>
</evidence>
<dbReference type="PROSITE" id="PS51462">
    <property type="entry name" value="NUDIX"/>
    <property type="match status" value="1"/>
</dbReference>
<feature type="domain" description="Nudix hydrolase" evidence="4">
    <location>
        <begin position="7"/>
        <end position="151"/>
    </location>
</feature>
<reference evidence="6" key="1">
    <citation type="journal article" date="2019" name="Int. J. Syst. Evol. Microbiol.">
        <title>The Global Catalogue of Microorganisms (GCM) 10K type strain sequencing project: providing services to taxonomists for standard genome sequencing and annotation.</title>
        <authorList>
            <consortium name="The Broad Institute Genomics Platform"/>
            <consortium name="The Broad Institute Genome Sequencing Center for Infectious Disease"/>
            <person name="Wu L."/>
            <person name="Ma J."/>
        </authorList>
    </citation>
    <scope>NUCLEOTIDE SEQUENCE [LARGE SCALE GENOMIC DNA]</scope>
    <source>
        <strain evidence="6">CGMCC 4.7396</strain>
    </source>
</reference>
<dbReference type="GO" id="GO:0016787">
    <property type="term" value="F:hydrolase activity"/>
    <property type="evidence" value="ECO:0007669"/>
    <property type="project" value="UniProtKB-KW"/>
</dbReference>
<dbReference type="PROSITE" id="PS00893">
    <property type="entry name" value="NUDIX_BOX"/>
    <property type="match status" value="1"/>
</dbReference>
<dbReference type="SUPFAM" id="SSF55811">
    <property type="entry name" value="Nudix"/>
    <property type="match status" value="1"/>
</dbReference>
<evidence type="ECO:0000313" key="6">
    <source>
        <dbReference type="Proteomes" id="UP001595712"/>
    </source>
</evidence>
<dbReference type="Gene3D" id="3.90.79.10">
    <property type="entry name" value="Nucleoside Triphosphate Pyrophosphohydrolase"/>
    <property type="match status" value="1"/>
</dbReference>
<evidence type="ECO:0000256" key="3">
    <source>
        <dbReference type="ARBA" id="ARBA00022842"/>
    </source>
</evidence>
<dbReference type="CDD" id="cd04685">
    <property type="entry name" value="NUDIX_Hydrolase"/>
    <property type="match status" value="1"/>
</dbReference>
<evidence type="ECO:0000256" key="1">
    <source>
        <dbReference type="ARBA" id="ARBA00001946"/>
    </source>
</evidence>
<gene>
    <name evidence="5" type="ORF">ACFO8M_10220</name>
</gene>
<keyword evidence="2 5" id="KW-0378">Hydrolase</keyword>
<dbReference type="EMBL" id="JBHRWO010000010">
    <property type="protein sequence ID" value="MFC3492861.1"/>
    <property type="molecule type" value="Genomic_DNA"/>
</dbReference>
<proteinExistence type="predicted"/>
<evidence type="ECO:0000256" key="2">
    <source>
        <dbReference type="ARBA" id="ARBA00022801"/>
    </source>
</evidence>
<accession>A0ABV7PW86</accession>
<dbReference type="PANTHER" id="PTHR43046">
    <property type="entry name" value="GDP-MANNOSE MANNOSYL HYDROLASE"/>
    <property type="match status" value="1"/>
</dbReference>
<dbReference type="RefSeq" id="WP_387974241.1">
    <property type="nucleotide sequence ID" value="NZ_JBHRWO010000010.1"/>
</dbReference>
<dbReference type="InterPro" id="IPR015797">
    <property type="entry name" value="NUDIX_hydrolase-like_dom_sf"/>
</dbReference>
<organism evidence="5 6">
    <name type="scientific">Glycomyces rhizosphaerae</name>
    <dbReference type="NCBI Taxonomy" id="2054422"/>
    <lineage>
        <taxon>Bacteria</taxon>
        <taxon>Bacillati</taxon>
        <taxon>Actinomycetota</taxon>
        <taxon>Actinomycetes</taxon>
        <taxon>Glycomycetales</taxon>
        <taxon>Glycomycetaceae</taxon>
        <taxon>Glycomyces</taxon>
    </lineage>
</organism>
<dbReference type="Proteomes" id="UP001595712">
    <property type="component" value="Unassembled WGS sequence"/>
</dbReference>
<keyword evidence="3" id="KW-0460">Magnesium</keyword>
<dbReference type="InterPro" id="IPR000086">
    <property type="entry name" value="NUDIX_hydrolase_dom"/>
</dbReference>
<protein>
    <submittedName>
        <fullName evidence="5">NUDIX hydrolase</fullName>
    </submittedName>
</protein>